<dbReference type="InterPro" id="IPR013606">
    <property type="entry name" value="I-BAR_dom"/>
</dbReference>
<protein>
    <recommendedName>
        <fullName evidence="2">IMD domain-containing protein</fullName>
    </recommendedName>
</protein>
<dbReference type="PROSITE" id="PS51338">
    <property type="entry name" value="IMD"/>
    <property type="match status" value="1"/>
</dbReference>
<name>A0ABQ9UWU8_SAGOE</name>
<gene>
    <name evidence="3" type="ORF">P7K49_019250</name>
</gene>
<keyword evidence="4" id="KW-1185">Reference proteome</keyword>
<dbReference type="PANTHER" id="PTHR14206:SF4">
    <property type="entry name" value="BRAIN-SPECIFIC ANGIOGENESIS INHIBITOR 1-ASSOCIATED PROTEIN 2-LIKE PROTEIN 1"/>
    <property type="match status" value="1"/>
</dbReference>
<dbReference type="PANTHER" id="PTHR14206">
    <property type="entry name" value="BRAIN-SPECIFIC ANGIOGENESIS INHIBITOR 1-ASSOCIATED PROTEIN 2"/>
    <property type="match status" value="1"/>
</dbReference>
<accession>A0ABQ9UWU8</accession>
<dbReference type="InterPro" id="IPR027267">
    <property type="entry name" value="AH/BAR_dom_sf"/>
</dbReference>
<organism evidence="3 4">
    <name type="scientific">Saguinus oedipus</name>
    <name type="common">Cotton-top tamarin</name>
    <name type="synonym">Oedipomidas oedipus</name>
    <dbReference type="NCBI Taxonomy" id="9490"/>
    <lineage>
        <taxon>Eukaryota</taxon>
        <taxon>Metazoa</taxon>
        <taxon>Chordata</taxon>
        <taxon>Craniata</taxon>
        <taxon>Vertebrata</taxon>
        <taxon>Euteleostomi</taxon>
        <taxon>Mammalia</taxon>
        <taxon>Eutheria</taxon>
        <taxon>Euarchontoglires</taxon>
        <taxon>Primates</taxon>
        <taxon>Haplorrhini</taxon>
        <taxon>Platyrrhini</taxon>
        <taxon>Cebidae</taxon>
        <taxon>Callitrichinae</taxon>
        <taxon>Saguinus</taxon>
    </lineage>
</organism>
<dbReference type="InterPro" id="IPR027681">
    <property type="entry name" value="IRSp53/IRTKS/Pinkbar"/>
</dbReference>
<sequence>MEQFNPGLRNLLNLGKNYEKAVNAMILAGKAYYDGVAKIGEIASGSPVSTELGHVLIEISSTHKKLNDSLDENFLKIHKEIIHELEKIELDVKHMNASRGAGRRWRELAPESLRARWGGAGESGRPVDIGVYMWQRKSFGFGARLRKLCLPLTEGSARNLPSSARSPASSSPARPAWARWEVRQTRARSRAPECPWLRGC</sequence>
<dbReference type="SUPFAM" id="SSF103657">
    <property type="entry name" value="BAR/IMD domain-like"/>
    <property type="match status" value="1"/>
</dbReference>
<evidence type="ECO:0000313" key="3">
    <source>
        <dbReference type="EMBL" id="KAK2101584.1"/>
    </source>
</evidence>
<evidence type="ECO:0000259" key="2">
    <source>
        <dbReference type="PROSITE" id="PS51338"/>
    </source>
</evidence>
<dbReference type="Proteomes" id="UP001266305">
    <property type="component" value="Unassembled WGS sequence"/>
</dbReference>
<dbReference type="EMBL" id="JASSZA010000009">
    <property type="protein sequence ID" value="KAK2101584.1"/>
    <property type="molecule type" value="Genomic_DNA"/>
</dbReference>
<evidence type="ECO:0000256" key="1">
    <source>
        <dbReference type="SAM" id="MobiDB-lite"/>
    </source>
</evidence>
<feature type="domain" description="IMD" evidence="2">
    <location>
        <begin position="1"/>
        <end position="87"/>
    </location>
</feature>
<dbReference type="Pfam" id="PF08397">
    <property type="entry name" value="IMD"/>
    <property type="match status" value="1"/>
</dbReference>
<reference evidence="3 4" key="1">
    <citation type="submission" date="2023-05" db="EMBL/GenBank/DDBJ databases">
        <title>B98-5 Cell Line De Novo Hybrid Assembly: An Optical Mapping Approach.</title>
        <authorList>
            <person name="Kananen K."/>
            <person name="Auerbach J.A."/>
            <person name="Kautto E."/>
            <person name="Blachly J.S."/>
        </authorList>
    </citation>
    <scope>NUCLEOTIDE SEQUENCE [LARGE SCALE GENOMIC DNA]</scope>
    <source>
        <strain evidence="3">B95-8</strain>
        <tissue evidence="3">Cell line</tissue>
    </source>
</reference>
<comment type="caution">
    <text evidence="3">The sequence shown here is derived from an EMBL/GenBank/DDBJ whole genome shotgun (WGS) entry which is preliminary data.</text>
</comment>
<evidence type="ECO:0000313" key="4">
    <source>
        <dbReference type="Proteomes" id="UP001266305"/>
    </source>
</evidence>
<dbReference type="Gene3D" id="1.20.1270.60">
    <property type="entry name" value="Arfaptin homology (AH) domain/BAR domain"/>
    <property type="match status" value="1"/>
</dbReference>
<proteinExistence type="predicted"/>
<feature type="region of interest" description="Disordered" evidence="1">
    <location>
        <begin position="158"/>
        <end position="177"/>
    </location>
</feature>